<keyword evidence="5" id="KW-1185">Reference proteome</keyword>
<dbReference type="SFLD" id="SFLDG01129">
    <property type="entry name" value="C1.5:_HAD__Beta-PGM__Phosphata"/>
    <property type="match status" value="1"/>
</dbReference>
<organism evidence="4 5">
    <name type="scientific">Granulosicoccus antarcticus IMCC3135</name>
    <dbReference type="NCBI Taxonomy" id="1192854"/>
    <lineage>
        <taxon>Bacteria</taxon>
        <taxon>Pseudomonadati</taxon>
        <taxon>Pseudomonadota</taxon>
        <taxon>Gammaproteobacteria</taxon>
        <taxon>Chromatiales</taxon>
        <taxon>Granulosicoccaceae</taxon>
        <taxon>Granulosicoccus</taxon>
    </lineage>
</organism>
<dbReference type="Pfam" id="PF13419">
    <property type="entry name" value="HAD_2"/>
    <property type="match status" value="1"/>
</dbReference>
<dbReference type="GO" id="GO:0016787">
    <property type="term" value="F:hydrolase activity"/>
    <property type="evidence" value="ECO:0007669"/>
    <property type="project" value="UniProtKB-KW"/>
</dbReference>
<evidence type="ECO:0000256" key="1">
    <source>
        <dbReference type="ARBA" id="ARBA00006171"/>
    </source>
</evidence>
<keyword evidence="3 4" id="KW-0378">Hydrolase</keyword>
<dbReference type="AlphaFoldDB" id="A0A2Z2NR47"/>
<dbReference type="Gene3D" id="1.10.150.240">
    <property type="entry name" value="Putative phosphatase, domain 2"/>
    <property type="match status" value="1"/>
</dbReference>
<dbReference type="KEGG" id="gai:IMCC3135_05490"/>
<dbReference type="GO" id="GO:0000287">
    <property type="term" value="F:magnesium ion binding"/>
    <property type="evidence" value="ECO:0007669"/>
    <property type="project" value="UniProtKB-ARBA"/>
</dbReference>
<dbReference type="OrthoDB" id="9782449at2"/>
<dbReference type="PRINTS" id="PR00413">
    <property type="entry name" value="HADHALOGNASE"/>
</dbReference>
<dbReference type="InterPro" id="IPR036412">
    <property type="entry name" value="HAD-like_sf"/>
</dbReference>
<keyword evidence="2" id="KW-0479">Metal-binding</keyword>
<dbReference type="InterPro" id="IPR023198">
    <property type="entry name" value="PGP-like_dom2"/>
</dbReference>
<dbReference type="InterPro" id="IPR023214">
    <property type="entry name" value="HAD_sf"/>
</dbReference>
<protein>
    <submittedName>
        <fullName evidence="4">Phosphorylated carbohydrates phosphatase</fullName>
        <ecNumber evidence="4">3.1.3.-</ecNumber>
    </submittedName>
</protein>
<dbReference type="NCBIfam" id="TIGR01509">
    <property type="entry name" value="HAD-SF-IA-v3"/>
    <property type="match status" value="1"/>
</dbReference>
<dbReference type="RefSeq" id="WP_088916677.1">
    <property type="nucleotide sequence ID" value="NZ_CP018632.1"/>
</dbReference>
<dbReference type="SFLD" id="SFLDS00003">
    <property type="entry name" value="Haloacid_Dehalogenase"/>
    <property type="match status" value="1"/>
</dbReference>
<dbReference type="Proteomes" id="UP000250079">
    <property type="component" value="Chromosome"/>
</dbReference>
<dbReference type="InterPro" id="IPR041492">
    <property type="entry name" value="HAD_2"/>
</dbReference>
<accession>A0A2Z2NR47</accession>
<name>A0A2Z2NR47_9GAMM</name>
<gene>
    <name evidence="4" type="ORF">IMCC3135_05490</name>
</gene>
<dbReference type="InterPro" id="IPR006439">
    <property type="entry name" value="HAD-SF_hydro_IA"/>
</dbReference>
<reference evidence="4 5" key="1">
    <citation type="submission" date="2016-12" db="EMBL/GenBank/DDBJ databases">
        <authorList>
            <person name="Song W.-J."/>
            <person name="Kurnit D.M."/>
        </authorList>
    </citation>
    <scope>NUCLEOTIDE SEQUENCE [LARGE SCALE GENOMIC DNA]</scope>
    <source>
        <strain evidence="4 5">IMCC3135</strain>
    </source>
</reference>
<dbReference type="FunFam" id="3.40.50.1000:FF:000036">
    <property type="entry name" value="HAD family hydrolase"/>
    <property type="match status" value="1"/>
</dbReference>
<dbReference type="Gene3D" id="3.40.50.1000">
    <property type="entry name" value="HAD superfamily/HAD-like"/>
    <property type="match status" value="1"/>
</dbReference>
<comment type="similarity">
    <text evidence="1">Belongs to the HAD-like hydrolase superfamily. CbbY/CbbZ/Gph/YieH family.</text>
</comment>
<proteinExistence type="inferred from homology"/>
<evidence type="ECO:0000313" key="4">
    <source>
        <dbReference type="EMBL" id="ASJ71210.1"/>
    </source>
</evidence>
<dbReference type="EC" id="3.1.3.-" evidence="4"/>
<dbReference type="PANTHER" id="PTHR18901">
    <property type="entry name" value="2-DEOXYGLUCOSE-6-PHOSPHATE PHOSPHATASE 2"/>
    <property type="match status" value="1"/>
</dbReference>
<evidence type="ECO:0000313" key="5">
    <source>
        <dbReference type="Proteomes" id="UP000250079"/>
    </source>
</evidence>
<sequence>MKPIAAIFDMDGLLIDSETIALRTFQMICDQHQLGDQFSLYQQLLGTNDATTLIILSNHLPAAISVEAFMQDWMSLYEEQTLTAVPLMNGVLELLDYLEASGIPKSVATSTRTELAHSKLSNSGILHRFTHVTCGDQVDNGKPAPDIYLKAAQRLQVDPARCLALEDSPIGVTAALAAGMQVIQIPSLVQPDAETIALGHKILNDLHEVIHYLEGR</sequence>
<evidence type="ECO:0000256" key="3">
    <source>
        <dbReference type="ARBA" id="ARBA00022801"/>
    </source>
</evidence>
<dbReference type="EMBL" id="CP018632">
    <property type="protein sequence ID" value="ASJ71210.1"/>
    <property type="molecule type" value="Genomic_DNA"/>
</dbReference>
<dbReference type="SUPFAM" id="SSF56784">
    <property type="entry name" value="HAD-like"/>
    <property type="match status" value="1"/>
</dbReference>
<dbReference type="PANTHER" id="PTHR18901:SF38">
    <property type="entry name" value="PSEUDOURIDINE-5'-PHOSPHATASE"/>
    <property type="match status" value="1"/>
</dbReference>
<dbReference type="SFLD" id="SFLDG01135">
    <property type="entry name" value="C1.5.6:_HAD__Beta-PGM__Phospha"/>
    <property type="match status" value="1"/>
</dbReference>
<evidence type="ECO:0000256" key="2">
    <source>
        <dbReference type="ARBA" id="ARBA00022723"/>
    </source>
</evidence>